<evidence type="ECO:0008006" key="3">
    <source>
        <dbReference type="Google" id="ProtNLM"/>
    </source>
</evidence>
<dbReference type="SUPFAM" id="SSF88723">
    <property type="entry name" value="PIN domain-like"/>
    <property type="match status" value="1"/>
</dbReference>
<dbReference type="AlphaFoldDB" id="A0A0B5FGT9"/>
<dbReference type="CDD" id="cd09874">
    <property type="entry name" value="PIN_MT3492-like"/>
    <property type="match status" value="1"/>
</dbReference>
<dbReference type="EMBL" id="CP010311">
    <property type="protein sequence ID" value="AJF06518.1"/>
    <property type="molecule type" value="Genomic_DNA"/>
</dbReference>
<proteinExistence type="predicted"/>
<keyword evidence="2" id="KW-1185">Reference proteome</keyword>
<dbReference type="HOGENOM" id="CLU_119496_1_2_7"/>
<dbReference type="Proteomes" id="UP000035036">
    <property type="component" value="Chromosome"/>
</dbReference>
<sequence length="152" mass="16922">MRFWDSCAIIPLLVEEGFSTTARRIFAEDRSMIVWWGTSVECTSAVAKARRTGKISHDEERKVREQLDAAAENWNEMAPANEVRDTARLLLRRHPLSAADSLQLAAGLVWCENKPQGAVFVCLDQRLRDAADAEGFTVIPSATEFASITGKK</sequence>
<evidence type="ECO:0000313" key="2">
    <source>
        <dbReference type="Proteomes" id="UP000035036"/>
    </source>
</evidence>
<protein>
    <recommendedName>
        <fullName evidence="3">PIN domain-containing protein</fullName>
    </recommendedName>
</protein>
<gene>
    <name evidence="1" type="ORF">GSUB_08110</name>
</gene>
<dbReference type="KEGG" id="gsb:GSUB_08110"/>
<dbReference type="InterPro" id="IPR029060">
    <property type="entry name" value="PIN-like_dom_sf"/>
</dbReference>
<name>A0A0B5FGT9_9BACT</name>
<dbReference type="Gene3D" id="3.40.50.1010">
    <property type="entry name" value="5'-nuclease"/>
    <property type="match status" value="1"/>
</dbReference>
<reference evidence="1 2" key="1">
    <citation type="journal article" date="2015" name="Genome Announc.">
        <title>Genomes of Geoalkalibacter ferrihydriticus Z-0531T and Geoalkalibacter subterraneus Red1T, Two Haloalkaliphilic Metal-Reducing Deltaproteobacteria.</title>
        <authorList>
            <person name="Badalamenti J.P."/>
            <person name="Krajmalnik-Brown R."/>
            <person name="Torres C.I."/>
            <person name="Bond D.R."/>
        </authorList>
    </citation>
    <scope>NUCLEOTIDE SEQUENCE [LARGE SCALE GENOMIC DNA]</scope>
    <source>
        <strain evidence="1 2">Red1</strain>
    </source>
</reference>
<evidence type="ECO:0000313" key="1">
    <source>
        <dbReference type="EMBL" id="AJF06518.1"/>
    </source>
</evidence>
<organism evidence="1 2">
    <name type="scientific">Geoalkalibacter subterraneus</name>
    <dbReference type="NCBI Taxonomy" id="483547"/>
    <lineage>
        <taxon>Bacteria</taxon>
        <taxon>Pseudomonadati</taxon>
        <taxon>Thermodesulfobacteriota</taxon>
        <taxon>Desulfuromonadia</taxon>
        <taxon>Desulfuromonadales</taxon>
        <taxon>Geoalkalibacteraceae</taxon>
        <taxon>Geoalkalibacter</taxon>
    </lineage>
</organism>
<accession>A0A0B5FGT9</accession>